<evidence type="ECO:0000313" key="2">
    <source>
        <dbReference type="EMBL" id="RRS00810.1"/>
    </source>
</evidence>
<keyword evidence="1" id="KW-0812">Transmembrane</keyword>
<feature type="transmembrane region" description="Helical" evidence="1">
    <location>
        <begin position="91"/>
        <end position="117"/>
    </location>
</feature>
<feature type="transmembrane region" description="Helical" evidence="1">
    <location>
        <begin position="53"/>
        <end position="71"/>
    </location>
</feature>
<organism evidence="2 3">
    <name type="scientific">Glycomyces terrestris</name>
    <dbReference type="NCBI Taxonomy" id="2493553"/>
    <lineage>
        <taxon>Bacteria</taxon>
        <taxon>Bacillati</taxon>
        <taxon>Actinomycetota</taxon>
        <taxon>Actinomycetes</taxon>
        <taxon>Glycomycetales</taxon>
        <taxon>Glycomycetaceae</taxon>
        <taxon>Glycomyces</taxon>
    </lineage>
</organism>
<name>A0A426V1S2_9ACTN</name>
<proteinExistence type="predicted"/>
<dbReference type="Proteomes" id="UP000277256">
    <property type="component" value="Unassembled WGS sequence"/>
</dbReference>
<dbReference type="OrthoDB" id="5195398at2"/>
<reference evidence="2 3" key="1">
    <citation type="submission" date="2018-12" db="EMBL/GenBank/DDBJ databases">
        <title>Glycomyces sp. YIM 121974 draft genome.</title>
        <authorList>
            <person name="Li Q."/>
        </authorList>
    </citation>
    <scope>NUCLEOTIDE SEQUENCE [LARGE SCALE GENOMIC DNA]</scope>
    <source>
        <strain evidence="2 3">YIM 121974</strain>
    </source>
</reference>
<keyword evidence="3" id="KW-1185">Reference proteome</keyword>
<feature type="transmembrane region" description="Helical" evidence="1">
    <location>
        <begin position="137"/>
        <end position="156"/>
    </location>
</feature>
<comment type="caution">
    <text evidence="2">The sequence shown here is derived from an EMBL/GenBank/DDBJ whole genome shotgun (WGS) entry which is preliminary data.</text>
</comment>
<feature type="transmembrane region" description="Helical" evidence="1">
    <location>
        <begin position="163"/>
        <end position="182"/>
    </location>
</feature>
<keyword evidence="1" id="KW-0472">Membrane</keyword>
<dbReference type="RefSeq" id="WP_125247484.1">
    <property type="nucleotide sequence ID" value="NZ_RSEB01000002.1"/>
</dbReference>
<feature type="transmembrane region" description="Helical" evidence="1">
    <location>
        <begin position="194"/>
        <end position="215"/>
    </location>
</feature>
<evidence type="ECO:0000256" key="1">
    <source>
        <dbReference type="SAM" id="Phobius"/>
    </source>
</evidence>
<dbReference type="AlphaFoldDB" id="A0A426V1S2"/>
<protein>
    <submittedName>
        <fullName evidence="2">Uncharacterized protein</fullName>
    </submittedName>
</protein>
<sequence>MSTALAKRRYRFGAGLFLGSVRWLRWVLLAWIVLTPALSVVLADVIETGLWPITATVFQWFVACTAGIMLYQGLPGTLANGVTRREITTAYLVFGALATAGTAAAVTTGFAAEHALLAAFGEPAGSWTADLAAGARYLLITPIYFFTGALIGAAALRFGGSHWFSAIVLVAAAGHYAGVLALEFGFSGGAGMVAAWAAIGLAVIAILIAATVAALRDIPVRAGRA</sequence>
<dbReference type="EMBL" id="RSEB01000002">
    <property type="protein sequence ID" value="RRS00810.1"/>
    <property type="molecule type" value="Genomic_DNA"/>
</dbReference>
<gene>
    <name evidence="2" type="ORF">EIW28_09750</name>
</gene>
<accession>A0A426V1S2</accession>
<evidence type="ECO:0000313" key="3">
    <source>
        <dbReference type="Proteomes" id="UP000277256"/>
    </source>
</evidence>
<keyword evidence="1" id="KW-1133">Transmembrane helix</keyword>